<reference evidence="2 3" key="1">
    <citation type="journal article" date="2004" name="Science">
        <title>The genome of the diatom Thalassiosira pseudonana: ecology, evolution, and metabolism.</title>
        <authorList>
            <person name="Armbrust E.V."/>
            <person name="Berges J.A."/>
            <person name="Bowler C."/>
            <person name="Green B.R."/>
            <person name="Martinez D."/>
            <person name="Putnam N.H."/>
            <person name="Zhou S."/>
            <person name="Allen A.E."/>
            <person name="Apt K.E."/>
            <person name="Bechner M."/>
            <person name="Brzezinski M.A."/>
            <person name="Chaal B.K."/>
            <person name="Chiovitti A."/>
            <person name="Davis A.K."/>
            <person name="Demarest M.S."/>
            <person name="Detter J.C."/>
            <person name="Glavina T."/>
            <person name="Goodstein D."/>
            <person name="Hadi M.Z."/>
            <person name="Hellsten U."/>
            <person name="Hildebrand M."/>
            <person name="Jenkins B.D."/>
            <person name="Jurka J."/>
            <person name="Kapitonov V.V."/>
            <person name="Kroger N."/>
            <person name="Lau W.W."/>
            <person name="Lane T.W."/>
            <person name="Larimer F.W."/>
            <person name="Lippmeier J.C."/>
            <person name="Lucas S."/>
            <person name="Medina M."/>
            <person name="Montsant A."/>
            <person name="Obornik M."/>
            <person name="Parker M.S."/>
            <person name="Palenik B."/>
            <person name="Pazour G.J."/>
            <person name="Richardson P.M."/>
            <person name="Rynearson T.A."/>
            <person name="Saito M.A."/>
            <person name="Schwartz D.C."/>
            <person name="Thamatrakoln K."/>
            <person name="Valentin K."/>
            <person name="Vardi A."/>
            <person name="Wilkerson F.P."/>
            <person name="Rokhsar D.S."/>
        </authorList>
    </citation>
    <scope>NUCLEOTIDE SEQUENCE [LARGE SCALE GENOMIC DNA]</scope>
    <source>
        <strain evidence="2 3">CCMP1335</strain>
    </source>
</reference>
<dbReference type="eggNOG" id="ENOG502QZEJ">
    <property type="taxonomic scope" value="Eukaryota"/>
</dbReference>
<feature type="region of interest" description="Disordered" evidence="1">
    <location>
        <begin position="32"/>
        <end position="58"/>
    </location>
</feature>
<dbReference type="AlphaFoldDB" id="B8BZP7"/>
<feature type="region of interest" description="Disordered" evidence="1">
    <location>
        <begin position="79"/>
        <end position="102"/>
    </location>
</feature>
<feature type="region of interest" description="Disordered" evidence="1">
    <location>
        <begin position="216"/>
        <end position="253"/>
    </location>
</feature>
<proteinExistence type="predicted"/>
<dbReference type="GeneID" id="7446130"/>
<dbReference type="KEGG" id="tps:THAPSDRAFT_22321"/>
<sequence>MDRSAFLHSLPYLRKLHPDVWQLCSGNTAPATKHDGINHKETHSSCSTGTPPTPENETQSRLFDESFAAVSIESLLHHTSTTTVSSRKRGREEEEEEASDSVASFGLPAFFLNQTGGKGVAATGDDNALNHASQINKDPAMCSFEVAILSKSQIDSLRGNLCFPPSRRDGMDADGEDDGKCAPESILLFRFGGYFVFEVNVSSIEAITYQPGVATKSASTDSDLTNVDNEDHAPTKDDDVLPPSKRQRDGKGAHVTIKAPHSLCIVFPSFCLRVFSVEEAIGGNTNQSTTSHANENADRPLARVWRSLKSPSEVAESSLSKAKTILLQCFDVGIRRENSPSWLFMSTATENNDVQKWICCLATKPRDTPEDHTRVSPTKTDSSSYSENAQNERTGLFQQEGDQTHPSELTHEHTKDANLNTESLDEPVEEKGTKQHSLEDDATTEIDCLMRSVSEKRSFFDASWSSLVQSMTDLKHYVIDNSLLTESAENLAGSYLSSEATSILAHQCDQQMERISSDMEVALEQMIPARGRSVESRKSPSKSKINHDDDVSLRKIEELQRMHKETMAVKYAMLLCPKR</sequence>
<evidence type="ECO:0000256" key="1">
    <source>
        <dbReference type="SAM" id="MobiDB-lite"/>
    </source>
</evidence>
<dbReference type="Proteomes" id="UP000001449">
    <property type="component" value="Chromosome 4"/>
</dbReference>
<reference evidence="2 3" key="2">
    <citation type="journal article" date="2008" name="Nature">
        <title>The Phaeodactylum genome reveals the evolutionary history of diatom genomes.</title>
        <authorList>
            <person name="Bowler C."/>
            <person name="Allen A.E."/>
            <person name="Badger J.H."/>
            <person name="Grimwood J."/>
            <person name="Jabbari K."/>
            <person name="Kuo A."/>
            <person name="Maheswari U."/>
            <person name="Martens C."/>
            <person name="Maumus F."/>
            <person name="Otillar R.P."/>
            <person name="Rayko E."/>
            <person name="Salamov A."/>
            <person name="Vandepoele K."/>
            <person name="Beszteri B."/>
            <person name="Gruber A."/>
            <person name="Heijde M."/>
            <person name="Katinka M."/>
            <person name="Mock T."/>
            <person name="Valentin K."/>
            <person name="Verret F."/>
            <person name="Berges J.A."/>
            <person name="Brownlee C."/>
            <person name="Cadoret J.P."/>
            <person name="Chiovitti A."/>
            <person name="Choi C.J."/>
            <person name="Coesel S."/>
            <person name="De Martino A."/>
            <person name="Detter J.C."/>
            <person name="Durkin C."/>
            <person name="Falciatore A."/>
            <person name="Fournet J."/>
            <person name="Haruta M."/>
            <person name="Huysman M.J."/>
            <person name="Jenkins B.D."/>
            <person name="Jiroutova K."/>
            <person name="Jorgensen R.E."/>
            <person name="Joubert Y."/>
            <person name="Kaplan A."/>
            <person name="Kroger N."/>
            <person name="Kroth P.G."/>
            <person name="La Roche J."/>
            <person name="Lindquist E."/>
            <person name="Lommer M."/>
            <person name="Martin-Jezequel V."/>
            <person name="Lopez P.J."/>
            <person name="Lucas S."/>
            <person name="Mangogna M."/>
            <person name="McGinnis K."/>
            <person name="Medlin L.K."/>
            <person name="Montsant A."/>
            <person name="Oudot-Le Secq M.P."/>
            <person name="Napoli C."/>
            <person name="Obornik M."/>
            <person name="Parker M.S."/>
            <person name="Petit J.L."/>
            <person name="Porcel B.M."/>
            <person name="Poulsen N."/>
            <person name="Robison M."/>
            <person name="Rychlewski L."/>
            <person name="Rynearson T.A."/>
            <person name="Schmutz J."/>
            <person name="Shapiro H."/>
            <person name="Siaut M."/>
            <person name="Stanley M."/>
            <person name="Sussman M.R."/>
            <person name="Taylor A.R."/>
            <person name="Vardi A."/>
            <person name="von Dassow P."/>
            <person name="Vyverman W."/>
            <person name="Willis A."/>
            <person name="Wyrwicz L.S."/>
            <person name="Rokhsar D.S."/>
            <person name="Weissenbach J."/>
            <person name="Armbrust E.V."/>
            <person name="Green B.R."/>
            <person name="Van de Peer Y."/>
            <person name="Grigoriev I.V."/>
        </authorList>
    </citation>
    <scope>NUCLEOTIDE SEQUENCE [LARGE SCALE GENOMIC DNA]</scope>
    <source>
        <strain evidence="2 3">CCMP1335</strain>
    </source>
</reference>
<dbReference type="EMBL" id="CM000641">
    <property type="protein sequence ID" value="EED93387.1"/>
    <property type="molecule type" value="Genomic_DNA"/>
</dbReference>
<dbReference type="HOGENOM" id="CLU_471374_0_0_1"/>
<dbReference type="InParanoid" id="B8BZP7"/>
<evidence type="ECO:0000313" key="2">
    <source>
        <dbReference type="EMBL" id="EED93387.1"/>
    </source>
</evidence>
<dbReference type="RefSeq" id="XP_002289850.1">
    <property type="nucleotide sequence ID" value="XM_002289814.1"/>
</dbReference>
<feature type="region of interest" description="Disordered" evidence="1">
    <location>
        <begin position="367"/>
        <end position="437"/>
    </location>
</feature>
<accession>B8BZP7</accession>
<feature type="compositionally biased region" description="Polar residues" evidence="1">
    <location>
        <begin position="44"/>
        <end position="58"/>
    </location>
</feature>
<organism evidence="2 3">
    <name type="scientific">Thalassiosira pseudonana</name>
    <name type="common">Marine diatom</name>
    <name type="synonym">Cyclotella nana</name>
    <dbReference type="NCBI Taxonomy" id="35128"/>
    <lineage>
        <taxon>Eukaryota</taxon>
        <taxon>Sar</taxon>
        <taxon>Stramenopiles</taxon>
        <taxon>Ochrophyta</taxon>
        <taxon>Bacillariophyta</taxon>
        <taxon>Coscinodiscophyceae</taxon>
        <taxon>Thalassiosirophycidae</taxon>
        <taxon>Thalassiosirales</taxon>
        <taxon>Thalassiosiraceae</taxon>
        <taxon>Thalassiosira</taxon>
    </lineage>
</organism>
<protein>
    <submittedName>
        <fullName evidence="2">Uncharacterized protein</fullName>
    </submittedName>
</protein>
<feature type="compositionally biased region" description="Basic and acidic residues" evidence="1">
    <location>
        <begin position="229"/>
        <end position="239"/>
    </location>
</feature>
<keyword evidence="3" id="KW-1185">Reference proteome</keyword>
<feature type="compositionally biased region" description="Polar residues" evidence="1">
    <location>
        <begin position="216"/>
        <end position="227"/>
    </location>
</feature>
<feature type="compositionally biased region" description="Basic and acidic residues" evidence="1">
    <location>
        <begin position="32"/>
        <end position="43"/>
    </location>
</feature>
<gene>
    <name evidence="2" type="ORF">THAPSDRAFT_22321</name>
</gene>
<feature type="compositionally biased region" description="Polar residues" evidence="1">
    <location>
        <begin position="375"/>
        <end position="401"/>
    </location>
</feature>
<feature type="compositionally biased region" description="Basic and acidic residues" evidence="1">
    <location>
        <begin position="402"/>
        <end position="416"/>
    </location>
</feature>
<evidence type="ECO:0000313" key="3">
    <source>
        <dbReference type="Proteomes" id="UP000001449"/>
    </source>
</evidence>
<name>B8BZP7_THAPS</name>
<dbReference type="PaxDb" id="35128-Thaps22321"/>